<feature type="transmembrane region" description="Helical" evidence="6">
    <location>
        <begin position="145"/>
        <end position="167"/>
    </location>
</feature>
<accession>M5EVP9</accession>
<feature type="transmembrane region" description="Helical" evidence="6">
    <location>
        <begin position="206"/>
        <end position="227"/>
    </location>
</feature>
<sequence length="319" mass="33843">MPFALGYPAATRHMSSAVKTSSLTGAPTIPVLICALAIFLLSAMDVAMKVLVIAVGVYNTVLWRSMLATLVACAGWSAGPRSLPTVPVLGLHALRAVIVGIVILCFFWGLARLPLAEAIGLSFIAPLFALFLAALLLGERIRRQAIWASMAGIAGVVIIMAGQFGRASYSQDAVLGTAAVLVSTVFYAYNLVLARQQALLAKPIEIMFFQNLAIAIILGLAAPWLAVALPANLWLPLAGVTALSLIGQFLMSWSYARAEAQYLIPTEYSAFIWAVALGWLIFDEAVTWTTLAGACLIIAGCLIAMRANPKLAEPIEATI</sequence>
<organism evidence="8 9">
    <name type="scientific">Mesorhizobium metallidurans STM 2683</name>
    <dbReference type="NCBI Taxonomy" id="1297569"/>
    <lineage>
        <taxon>Bacteria</taxon>
        <taxon>Pseudomonadati</taxon>
        <taxon>Pseudomonadota</taxon>
        <taxon>Alphaproteobacteria</taxon>
        <taxon>Hyphomicrobiales</taxon>
        <taxon>Phyllobacteriaceae</taxon>
        <taxon>Mesorhizobium</taxon>
    </lineage>
</organism>
<feature type="domain" description="EamA" evidence="7">
    <location>
        <begin position="176"/>
        <end position="304"/>
    </location>
</feature>
<evidence type="ECO:0000256" key="5">
    <source>
        <dbReference type="ARBA" id="ARBA00023136"/>
    </source>
</evidence>
<evidence type="ECO:0000256" key="3">
    <source>
        <dbReference type="ARBA" id="ARBA00022692"/>
    </source>
</evidence>
<evidence type="ECO:0000259" key="7">
    <source>
        <dbReference type="Pfam" id="PF00892"/>
    </source>
</evidence>
<name>M5EVP9_9HYPH</name>
<comment type="subcellular location">
    <subcellularLocation>
        <location evidence="1">Membrane</location>
        <topology evidence="1">Multi-pass membrane protein</topology>
    </subcellularLocation>
</comment>
<comment type="similarity">
    <text evidence="2">Belongs to the drug/metabolite transporter (DMT) superfamily. 10 TMS drug/metabolite exporter (DME) (TC 2.A.7.3) family.</text>
</comment>
<dbReference type="InterPro" id="IPR037185">
    <property type="entry name" value="EmrE-like"/>
</dbReference>
<keyword evidence="5 6" id="KW-0472">Membrane</keyword>
<dbReference type="EMBL" id="CAUM01000141">
    <property type="protein sequence ID" value="CCV08085.1"/>
    <property type="molecule type" value="Genomic_DNA"/>
</dbReference>
<dbReference type="SUPFAM" id="SSF103481">
    <property type="entry name" value="Multidrug resistance efflux transporter EmrE"/>
    <property type="match status" value="2"/>
</dbReference>
<feature type="domain" description="EamA" evidence="7">
    <location>
        <begin position="31"/>
        <end position="160"/>
    </location>
</feature>
<feature type="transmembrane region" description="Helical" evidence="6">
    <location>
        <begin position="233"/>
        <end position="250"/>
    </location>
</feature>
<dbReference type="PANTHER" id="PTHR22911">
    <property type="entry name" value="ACYL-MALONYL CONDENSING ENZYME-RELATED"/>
    <property type="match status" value="1"/>
</dbReference>
<feature type="transmembrane region" description="Helical" evidence="6">
    <location>
        <begin position="262"/>
        <end position="282"/>
    </location>
</feature>
<evidence type="ECO:0000256" key="1">
    <source>
        <dbReference type="ARBA" id="ARBA00004141"/>
    </source>
</evidence>
<dbReference type="InterPro" id="IPR000620">
    <property type="entry name" value="EamA_dom"/>
</dbReference>
<feature type="transmembrane region" description="Helical" evidence="6">
    <location>
        <begin position="21"/>
        <end position="44"/>
    </location>
</feature>
<gene>
    <name evidence="8" type="ORF">MESS2_710007</name>
</gene>
<protein>
    <recommendedName>
        <fullName evidence="7">EamA domain-containing protein</fullName>
    </recommendedName>
</protein>
<dbReference type="Proteomes" id="UP000012062">
    <property type="component" value="Unassembled WGS sequence"/>
</dbReference>
<evidence type="ECO:0000256" key="2">
    <source>
        <dbReference type="ARBA" id="ARBA00009853"/>
    </source>
</evidence>
<dbReference type="Gene3D" id="1.10.3730.20">
    <property type="match status" value="1"/>
</dbReference>
<evidence type="ECO:0000256" key="4">
    <source>
        <dbReference type="ARBA" id="ARBA00022989"/>
    </source>
</evidence>
<evidence type="ECO:0000313" key="8">
    <source>
        <dbReference type="EMBL" id="CCV08085.1"/>
    </source>
</evidence>
<proteinExistence type="inferred from homology"/>
<dbReference type="STRING" id="1297569.MESS2_710007"/>
<dbReference type="eggNOG" id="COG0697">
    <property type="taxonomic scope" value="Bacteria"/>
</dbReference>
<evidence type="ECO:0000313" key="9">
    <source>
        <dbReference type="Proteomes" id="UP000012062"/>
    </source>
</evidence>
<dbReference type="PANTHER" id="PTHR22911:SF6">
    <property type="entry name" value="SOLUTE CARRIER FAMILY 35 MEMBER G1"/>
    <property type="match status" value="1"/>
</dbReference>
<feature type="transmembrane region" description="Helical" evidence="6">
    <location>
        <begin position="88"/>
        <end position="109"/>
    </location>
</feature>
<keyword evidence="9" id="KW-1185">Reference proteome</keyword>
<reference evidence="8 9" key="1">
    <citation type="submission" date="2013-02" db="EMBL/GenBank/DDBJ databases">
        <authorList>
            <person name="Genoscope - CEA"/>
        </authorList>
    </citation>
    <scope>NUCLEOTIDE SEQUENCE [LARGE SCALE GENOMIC DNA]</scope>
    <source>
        <strain evidence="8 9">STM 2683</strain>
    </source>
</reference>
<keyword evidence="3 6" id="KW-0812">Transmembrane</keyword>
<feature type="transmembrane region" description="Helical" evidence="6">
    <location>
        <begin position="115"/>
        <end position="138"/>
    </location>
</feature>
<feature type="transmembrane region" description="Helical" evidence="6">
    <location>
        <begin position="50"/>
        <end position="76"/>
    </location>
</feature>
<dbReference type="AlphaFoldDB" id="M5EVP9"/>
<feature type="transmembrane region" description="Helical" evidence="6">
    <location>
        <begin position="288"/>
        <end position="305"/>
    </location>
</feature>
<dbReference type="Pfam" id="PF00892">
    <property type="entry name" value="EamA"/>
    <property type="match status" value="2"/>
</dbReference>
<dbReference type="GO" id="GO:0016020">
    <property type="term" value="C:membrane"/>
    <property type="evidence" value="ECO:0007669"/>
    <property type="project" value="UniProtKB-SubCell"/>
</dbReference>
<feature type="transmembrane region" description="Helical" evidence="6">
    <location>
        <begin position="173"/>
        <end position="194"/>
    </location>
</feature>
<comment type="caution">
    <text evidence="8">The sequence shown here is derived from an EMBL/GenBank/DDBJ whole genome shotgun (WGS) entry which is preliminary data.</text>
</comment>
<keyword evidence="4 6" id="KW-1133">Transmembrane helix</keyword>
<evidence type="ECO:0000256" key="6">
    <source>
        <dbReference type="SAM" id="Phobius"/>
    </source>
</evidence>